<protein>
    <submittedName>
        <fullName evidence="1">Uncharacterized protein</fullName>
    </submittedName>
</protein>
<dbReference type="EMBL" id="BARS01047571">
    <property type="protein sequence ID" value="GAG28532.1"/>
    <property type="molecule type" value="Genomic_DNA"/>
</dbReference>
<accession>X0WZB7</accession>
<proteinExistence type="predicted"/>
<feature type="non-terminal residue" evidence="1">
    <location>
        <position position="177"/>
    </location>
</feature>
<dbReference type="AlphaFoldDB" id="X0WZB7"/>
<sequence length="177" mass="21540">MYESKEIKKHLDPLIWIECKSIIDVRTNVIEIKKILNNLNYNNIEFNKIITDISLLCCYIRDHKNGMGKKNITRWMILEFKKIHKDFDVMMIPMFQLFGCWKDLNLLLLDINNNKDHEYLETKIYEYLVDNFKKDLDNFKEKKYNNISLLVKYIGKERRSLDKRLNFTRKFVSIMYP</sequence>
<reference evidence="1" key="1">
    <citation type="journal article" date="2014" name="Front. Microbiol.">
        <title>High frequency of phylogenetically diverse reductive dehalogenase-homologous genes in deep subseafloor sedimentary metagenomes.</title>
        <authorList>
            <person name="Kawai M."/>
            <person name="Futagami T."/>
            <person name="Toyoda A."/>
            <person name="Takaki Y."/>
            <person name="Nishi S."/>
            <person name="Hori S."/>
            <person name="Arai W."/>
            <person name="Tsubouchi T."/>
            <person name="Morono Y."/>
            <person name="Uchiyama I."/>
            <person name="Ito T."/>
            <person name="Fujiyama A."/>
            <person name="Inagaki F."/>
            <person name="Takami H."/>
        </authorList>
    </citation>
    <scope>NUCLEOTIDE SEQUENCE</scope>
    <source>
        <strain evidence="1">Expedition CK06-06</strain>
    </source>
</reference>
<evidence type="ECO:0000313" key="1">
    <source>
        <dbReference type="EMBL" id="GAG28532.1"/>
    </source>
</evidence>
<organism evidence="1">
    <name type="scientific">marine sediment metagenome</name>
    <dbReference type="NCBI Taxonomy" id="412755"/>
    <lineage>
        <taxon>unclassified sequences</taxon>
        <taxon>metagenomes</taxon>
        <taxon>ecological metagenomes</taxon>
    </lineage>
</organism>
<name>X0WZB7_9ZZZZ</name>
<gene>
    <name evidence="1" type="ORF">S01H1_71438</name>
</gene>
<comment type="caution">
    <text evidence="1">The sequence shown here is derived from an EMBL/GenBank/DDBJ whole genome shotgun (WGS) entry which is preliminary data.</text>
</comment>